<dbReference type="InterPro" id="IPR013320">
    <property type="entry name" value="ConA-like_dom_sf"/>
</dbReference>
<dbReference type="AlphaFoldDB" id="A0A1I6NVH4"/>
<proteinExistence type="predicted"/>
<dbReference type="RefSeq" id="WP_093363230.1">
    <property type="nucleotide sequence ID" value="NZ_FOZZ01000001.1"/>
</dbReference>
<organism evidence="1 2">
    <name type="scientific">Sphingobacterium wenxiniae</name>
    <dbReference type="NCBI Taxonomy" id="683125"/>
    <lineage>
        <taxon>Bacteria</taxon>
        <taxon>Pseudomonadati</taxon>
        <taxon>Bacteroidota</taxon>
        <taxon>Sphingobacteriia</taxon>
        <taxon>Sphingobacteriales</taxon>
        <taxon>Sphingobacteriaceae</taxon>
        <taxon>Sphingobacterium</taxon>
    </lineage>
</organism>
<gene>
    <name evidence="1" type="ORF">SAMN05660206_101126</name>
</gene>
<dbReference type="OrthoDB" id="692153at2"/>
<keyword evidence="2" id="KW-1185">Reference proteome</keyword>
<dbReference type="STRING" id="683125.SAMN05660206_101126"/>
<dbReference type="GO" id="GO:0005975">
    <property type="term" value="P:carbohydrate metabolic process"/>
    <property type="evidence" value="ECO:0007669"/>
    <property type="project" value="UniProtKB-ARBA"/>
</dbReference>
<dbReference type="Gene3D" id="2.60.120.200">
    <property type="match status" value="1"/>
</dbReference>
<dbReference type="EMBL" id="FOZZ01000001">
    <property type="protein sequence ID" value="SFS31937.1"/>
    <property type="molecule type" value="Genomic_DNA"/>
</dbReference>
<reference evidence="1 2" key="1">
    <citation type="submission" date="2016-10" db="EMBL/GenBank/DDBJ databases">
        <authorList>
            <person name="de Groot N.N."/>
        </authorList>
    </citation>
    <scope>NUCLEOTIDE SEQUENCE [LARGE SCALE GENOMIC DNA]</scope>
    <source>
        <strain evidence="1 2">DSM 22789</strain>
    </source>
</reference>
<name>A0A1I6NVH4_9SPHI</name>
<dbReference type="SUPFAM" id="SSF49899">
    <property type="entry name" value="Concanavalin A-like lectins/glucanases"/>
    <property type="match status" value="1"/>
</dbReference>
<accession>A0A1I6NVH4</accession>
<evidence type="ECO:0000313" key="2">
    <source>
        <dbReference type="Proteomes" id="UP000198785"/>
    </source>
</evidence>
<evidence type="ECO:0000313" key="1">
    <source>
        <dbReference type="EMBL" id="SFS31937.1"/>
    </source>
</evidence>
<dbReference type="Proteomes" id="UP000198785">
    <property type="component" value="Unassembled WGS sequence"/>
</dbReference>
<dbReference type="GO" id="GO:0004553">
    <property type="term" value="F:hydrolase activity, hydrolyzing O-glycosyl compounds"/>
    <property type="evidence" value="ECO:0007669"/>
    <property type="project" value="UniProtKB-ARBA"/>
</dbReference>
<sequence>MRKILFLFFVGWFISGYVFAQKVSEVELSILATRSWIRLELSENNSLPKGSKLYWSTSKRKPQQANYQTVADVKRYYIQDIEPETYYHIWLELPSGEVIKRKVYSTKEWDLEPVDLQEAASNPSSKAVPPGMEIYWQDEFNDELLNLNKWTTNYFSSLNYLNKESLQEMLTDKLPQPAYTMSGQYINLYVNDTIPDRLYTKTGTQKISSIQTYDWRKNENLLDNSRGGYFEVKVRRNSKGNPKGLNTAFWFDAIRPYTSLCLYSKRRERK</sequence>
<protein>
    <submittedName>
        <fullName evidence="1">Uncharacterized protein</fullName>
    </submittedName>
</protein>